<reference evidence="5" key="1">
    <citation type="submission" date="2017-09" db="EMBL/GenBank/DDBJ databases">
        <title>Depth-based differentiation of microbial function through sediment-hosted aquifers and enrichment of novel symbionts in the deep terrestrial subsurface.</title>
        <authorList>
            <person name="Probst A.J."/>
            <person name="Ladd B."/>
            <person name="Jarett J.K."/>
            <person name="Geller-Mcgrath D.E."/>
            <person name="Sieber C.M.K."/>
            <person name="Emerson J.B."/>
            <person name="Anantharaman K."/>
            <person name="Thomas B.C."/>
            <person name="Malmstrom R."/>
            <person name="Stieglmeier M."/>
            <person name="Klingl A."/>
            <person name="Woyke T."/>
            <person name="Ryan C.M."/>
            <person name="Banfield J.F."/>
        </authorList>
    </citation>
    <scope>NUCLEOTIDE SEQUENCE [LARGE SCALE GENOMIC DNA]</scope>
</reference>
<dbReference type="InterPro" id="IPR013078">
    <property type="entry name" value="His_Pase_superF_clade-1"/>
</dbReference>
<feature type="binding site" evidence="3">
    <location>
        <begin position="7"/>
        <end position="14"/>
    </location>
    <ligand>
        <name>substrate</name>
    </ligand>
</feature>
<feature type="binding site" evidence="3">
    <location>
        <position position="57"/>
    </location>
    <ligand>
        <name>substrate</name>
    </ligand>
</feature>
<dbReference type="Gene3D" id="3.40.50.1240">
    <property type="entry name" value="Phosphoglycerate mutase-like"/>
    <property type="match status" value="1"/>
</dbReference>
<feature type="active site" description="Tele-phosphohistidine intermediate" evidence="2">
    <location>
        <position position="8"/>
    </location>
</feature>
<proteinExistence type="predicted"/>
<dbReference type="PANTHER" id="PTHR46517">
    <property type="entry name" value="FRUCTOSE-2,6-BISPHOSPHATASE TIGAR"/>
    <property type="match status" value="1"/>
</dbReference>
<dbReference type="AlphaFoldDB" id="A0A2M7VGH8"/>
<organism evidence="4 5">
    <name type="scientific">Candidatus Komeilibacteria bacterium CG_4_10_14_0_2_um_filter_37_10</name>
    <dbReference type="NCBI Taxonomy" id="1974470"/>
    <lineage>
        <taxon>Bacteria</taxon>
        <taxon>Candidatus Komeiliibacteriota</taxon>
    </lineage>
</organism>
<dbReference type="GO" id="GO:0043456">
    <property type="term" value="P:regulation of pentose-phosphate shunt"/>
    <property type="evidence" value="ECO:0007669"/>
    <property type="project" value="TreeGrafter"/>
</dbReference>
<dbReference type="GO" id="GO:0005829">
    <property type="term" value="C:cytosol"/>
    <property type="evidence" value="ECO:0007669"/>
    <property type="project" value="TreeGrafter"/>
</dbReference>
<keyword evidence="1" id="KW-0378">Hydrolase</keyword>
<dbReference type="EMBL" id="PFPO01000013">
    <property type="protein sequence ID" value="PIZ99741.1"/>
    <property type="molecule type" value="Genomic_DNA"/>
</dbReference>
<comment type="caution">
    <text evidence="4">The sequence shown here is derived from an EMBL/GenBank/DDBJ whole genome shotgun (WGS) entry which is preliminary data.</text>
</comment>
<sequence length="175" mass="19870">MKLIIVRHGETMENADNICQDPTGGTLSPKGINQAADLAKEISGLPIDYVFVSDAQRTVDTAQAILKYHPVVKLQTDTRLRERDCGNLRGHKFPHDWDWDKLPADCESNEQLVSKIKDFLTDIYPRHYNDTVLVVTHAHIIKAFLIVIEKLPVDQLNKFIDVDNTGLLVREINEL</sequence>
<evidence type="ECO:0000313" key="5">
    <source>
        <dbReference type="Proteomes" id="UP000230405"/>
    </source>
</evidence>
<dbReference type="InterPro" id="IPR001345">
    <property type="entry name" value="PG/BPGM_mutase_AS"/>
</dbReference>
<dbReference type="CDD" id="cd07067">
    <property type="entry name" value="HP_PGM_like"/>
    <property type="match status" value="1"/>
</dbReference>
<evidence type="ECO:0000313" key="4">
    <source>
        <dbReference type="EMBL" id="PIZ99741.1"/>
    </source>
</evidence>
<evidence type="ECO:0000256" key="2">
    <source>
        <dbReference type="PIRSR" id="PIRSR613078-1"/>
    </source>
</evidence>
<dbReference type="Proteomes" id="UP000230405">
    <property type="component" value="Unassembled WGS sequence"/>
</dbReference>
<dbReference type="PIRSF" id="PIRSF000709">
    <property type="entry name" value="6PFK_2-Ptase"/>
    <property type="match status" value="1"/>
</dbReference>
<dbReference type="Pfam" id="PF00300">
    <property type="entry name" value="His_Phos_1"/>
    <property type="match status" value="1"/>
</dbReference>
<evidence type="ECO:0008006" key="6">
    <source>
        <dbReference type="Google" id="ProtNLM"/>
    </source>
</evidence>
<gene>
    <name evidence="4" type="ORF">COX77_00685</name>
</gene>
<name>A0A2M7VGH8_9BACT</name>
<evidence type="ECO:0000256" key="3">
    <source>
        <dbReference type="PIRSR" id="PIRSR613078-2"/>
    </source>
</evidence>
<dbReference type="GO" id="GO:0004331">
    <property type="term" value="F:fructose-2,6-bisphosphate 2-phosphatase activity"/>
    <property type="evidence" value="ECO:0007669"/>
    <property type="project" value="TreeGrafter"/>
</dbReference>
<feature type="active site" description="Proton donor/acceptor" evidence="2">
    <location>
        <position position="82"/>
    </location>
</feature>
<protein>
    <recommendedName>
        <fullName evidence="6">Histidine phosphatase family protein</fullName>
    </recommendedName>
</protein>
<dbReference type="PANTHER" id="PTHR46517:SF1">
    <property type="entry name" value="FRUCTOSE-2,6-BISPHOSPHATASE TIGAR"/>
    <property type="match status" value="1"/>
</dbReference>
<evidence type="ECO:0000256" key="1">
    <source>
        <dbReference type="ARBA" id="ARBA00022801"/>
    </source>
</evidence>
<dbReference type="GO" id="GO:0045820">
    <property type="term" value="P:negative regulation of glycolytic process"/>
    <property type="evidence" value="ECO:0007669"/>
    <property type="project" value="TreeGrafter"/>
</dbReference>
<dbReference type="InterPro" id="IPR029033">
    <property type="entry name" value="His_PPase_superfam"/>
</dbReference>
<dbReference type="PROSITE" id="PS00175">
    <property type="entry name" value="PG_MUTASE"/>
    <property type="match status" value="1"/>
</dbReference>
<dbReference type="SUPFAM" id="SSF53254">
    <property type="entry name" value="Phosphoglycerate mutase-like"/>
    <property type="match status" value="1"/>
</dbReference>
<dbReference type="SMART" id="SM00855">
    <property type="entry name" value="PGAM"/>
    <property type="match status" value="1"/>
</dbReference>
<dbReference type="InterPro" id="IPR051695">
    <property type="entry name" value="Phosphoglycerate_Mutase"/>
</dbReference>
<accession>A0A2M7VGH8</accession>